<keyword evidence="2" id="KW-1185">Reference proteome</keyword>
<evidence type="ECO:0000313" key="1">
    <source>
        <dbReference type="EMBL" id="KDR84369.1"/>
    </source>
</evidence>
<dbReference type="AlphaFoldDB" id="A0A067TWN1"/>
<dbReference type="Proteomes" id="UP000027222">
    <property type="component" value="Unassembled WGS sequence"/>
</dbReference>
<dbReference type="EMBL" id="KL142368">
    <property type="protein sequence ID" value="KDR84369.1"/>
    <property type="molecule type" value="Genomic_DNA"/>
</dbReference>
<name>A0A067TWN1_GALM3</name>
<gene>
    <name evidence="1" type="ORF">GALMADRAFT_220136</name>
</gene>
<evidence type="ECO:0000313" key="2">
    <source>
        <dbReference type="Proteomes" id="UP000027222"/>
    </source>
</evidence>
<accession>A0A067TWN1</accession>
<proteinExistence type="predicted"/>
<reference evidence="2" key="1">
    <citation type="journal article" date="2014" name="Proc. Natl. Acad. Sci. U.S.A.">
        <title>Extensive sampling of basidiomycete genomes demonstrates inadequacy of the white-rot/brown-rot paradigm for wood decay fungi.</title>
        <authorList>
            <person name="Riley R."/>
            <person name="Salamov A.A."/>
            <person name="Brown D.W."/>
            <person name="Nagy L.G."/>
            <person name="Floudas D."/>
            <person name="Held B.W."/>
            <person name="Levasseur A."/>
            <person name="Lombard V."/>
            <person name="Morin E."/>
            <person name="Otillar R."/>
            <person name="Lindquist E.A."/>
            <person name="Sun H."/>
            <person name="LaButti K.M."/>
            <person name="Schmutz J."/>
            <person name="Jabbour D."/>
            <person name="Luo H."/>
            <person name="Baker S.E."/>
            <person name="Pisabarro A.G."/>
            <person name="Walton J.D."/>
            <person name="Blanchette R.A."/>
            <person name="Henrissat B."/>
            <person name="Martin F."/>
            <person name="Cullen D."/>
            <person name="Hibbett D.S."/>
            <person name="Grigoriev I.V."/>
        </authorList>
    </citation>
    <scope>NUCLEOTIDE SEQUENCE [LARGE SCALE GENOMIC DNA]</scope>
    <source>
        <strain evidence="2">CBS 339.88</strain>
    </source>
</reference>
<dbReference type="PROSITE" id="PS51257">
    <property type="entry name" value="PROKAR_LIPOPROTEIN"/>
    <property type="match status" value="1"/>
</dbReference>
<organism evidence="1 2">
    <name type="scientific">Galerina marginata (strain CBS 339.88)</name>
    <dbReference type="NCBI Taxonomy" id="685588"/>
    <lineage>
        <taxon>Eukaryota</taxon>
        <taxon>Fungi</taxon>
        <taxon>Dikarya</taxon>
        <taxon>Basidiomycota</taxon>
        <taxon>Agaricomycotina</taxon>
        <taxon>Agaricomycetes</taxon>
        <taxon>Agaricomycetidae</taxon>
        <taxon>Agaricales</taxon>
        <taxon>Agaricineae</taxon>
        <taxon>Strophariaceae</taxon>
        <taxon>Galerina</taxon>
    </lineage>
</organism>
<dbReference type="HOGENOM" id="CLU_2146048_0_0_1"/>
<protein>
    <submittedName>
        <fullName evidence="1">Uncharacterized protein</fullName>
    </submittedName>
</protein>
<sequence length="112" mass="12554">MFYGTKSTAARSKPTLSTAYVSGSCFLEPMTSESAERVRGRKIKPNECVARVREKRNLKAISHLQGNVFRQSMCQQDYTLIQVVPAKTALDRDKKLTGTIWTNGATLKIRTD</sequence>